<dbReference type="AlphaFoldDB" id="A0A918TD74"/>
<dbReference type="SUPFAM" id="SSF54909">
    <property type="entry name" value="Dimeric alpha+beta barrel"/>
    <property type="match status" value="1"/>
</dbReference>
<accession>A0A918TD74</accession>
<dbReference type="Gene3D" id="3.30.70.100">
    <property type="match status" value="1"/>
</dbReference>
<reference evidence="2" key="1">
    <citation type="journal article" date="2014" name="Int. J. Syst. Evol. Microbiol.">
        <title>Complete genome sequence of Corynebacterium casei LMG S-19264T (=DSM 44701T), isolated from a smear-ripened cheese.</title>
        <authorList>
            <consortium name="US DOE Joint Genome Institute (JGI-PGF)"/>
            <person name="Walter F."/>
            <person name="Albersmeier A."/>
            <person name="Kalinowski J."/>
            <person name="Ruckert C."/>
        </authorList>
    </citation>
    <scope>NUCLEOTIDE SEQUENCE</scope>
    <source>
        <strain evidence="2">KCTC 12988</strain>
    </source>
</reference>
<gene>
    <name evidence="2" type="ORF">GCM10007100_00480</name>
</gene>
<dbReference type="InterPro" id="IPR011008">
    <property type="entry name" value="Dimeric_a/b-barrel"/>
</dbReference>
<name>A0A918TD74_9BACT</name>
<keyword evidence="3" id="KW-1185">Reference proteome</keyword>
<organism evidence="2 3">
    <name type="scientific">Roseibacillus persicicus</name>
    <dbReference type="NCBI Taxonomy" id="454148"/>
    <lineage>
        <taxon>Bacteria</taxon>
        <taxon>Pseudomonadati</taxon>
        <taxon>Verrucomicrobiota</taxon>
        <taxon>Verrucomicrobiia</taxon>
        <taxon>Verrucomicrobiales</taxon>
        <taxon>Verrucomicrobiaceae</taxon>
        <taxon>Roseibacillus</taxon>
    </lineage>
</organism>
<evidence type="ECO:0000313" key="3">
    <source>
        <dbReference type="Proteomes" id="UP000644507"/>
    </source>
</evidence>
<evidence type="ECO:0000259" key="1">
    <source>
        <dbReference type="Pfam" id="PF07045"/>
    </source>
</evidence>
<comment type="caution">
    <text evidence="2">The sequence shown here is derived from an EMBL/GenBank/DDBJ whole genome shotgun (WGS) entry which is preliminary data.</text>
</comment>
<dbReference type="RefSeq" id="WP_189566192.1">
    <property type="nucleotide sequence ID" value="NZ_BMXI01000001.1"/>
</dbReference>
<dbReference type="Proteomes" id="UP000644507">
    <property type="component" value="Unassembled WGS sequence"/>
</dbReference>
<reference evidence="2" key="2">
    <citation type="submission" date="2020-09" db="EMBL/GenBank/DDBJ databases">
        <authorList>
            <person name="Sun Q."/>
            <person name="Kim S."/>
        </authorList>
    </citation>
    <scope>NUCLEOTIDE SEQUENCE</scope>
    <source>
        <strain evidence="2">KCTC 12988</strain>
    </source>
</reference>
<sequence length="113" mass="12916">MIETLVGLHVVDAEVYAEYRRRMTPLLQSVGGGFRYDFEISQTLKAETPETINRLFIITFPNPKAREEFFKDSTYLEIKQALFERGVAATTIIAEYSRGSENQSEEEANSTRS</sequence>
<dbReference type="Pfam" id="PF07045">
    <property type="entry name" value="DUF1330"/>
    <property type="match status" value="1"/>
</dbReference>
<dbReference type="InterPro" id="IPR010753">
    <property type="entry name" value="DUF1330"/>
</dbReference>
<protein>
    <recommendedName>
        <fullName evidence="1">DUF1330 domain-containing protein</fullName>
    </recommendedName>
</protein>
<feature type="domain" description="DUF1330" evidence="1">
    <location>
        <begin position="7"/>
        <end position="93"/>
    </location>
</feature>
<proteinExistence type="predicted"/>
<dbReference type="EMBL" id="BMXI01000001">
    <property type="protein sequence ID" value="GHC40076.1"/>
    <property type="molecule type" value="Genomic_DNA"/>
</dbReference>
<evidence type="ECO:0000313" key="2">
    <source>
        <dbReference type="EMBL" id="GHC40076.1"/>
    </source>
</evidence>